<name>A0ACC8XIE7_9FIRM</name>
<sequence>MDYVFLGLYQIFAFFIQGVTGFGSTVLSAPFHTTVLGPTAGTAFATLLCQPTLIYLGIKEIKNVAWKDFGKIVALCAPGVIIGNILLKQVDANYAKVAIGGIVTFIAIMNIYRTIIVPLVLKREFNENAPDTPLKKAMRYIALVVGGIVHGAFTIGGPLITVYTLEAVKDKEKFRNTMTWVWIVLNLYNSFSHYRSGYFSNEMWSAFIIGAPLAILGLLLGMKCLSKINKITFLRIVYVVLLFVGGNMLYGSLMAIL</sequence>
<accession>A0ACC8XIE7</accession>
<organism evidence="1 2">
    <name type="scientific">Candidatus Epulonipiscium fishelsonii</name>
    <dbReference type="NCBI Taxonomy" id="77094"/>
    <lineage>
        <taxon>Bacteria</taxon>
        <taxon>Bacillati</taxon>
        <taxon>Bacillota</taxon>
        <taxon>Clostridia</taxon>
        <taxon>Lachnospirales</taxon>
        <taxon>Lachnospiraceae</taxon>
        <taxon>Candidatus Epulonipiscium</taxon>
    </lineage>
</organism>
<dbReference type="Proteomes" id="UP000188637">
    <property type="component" value="Unassembled WGS sequence"/>
</dbReference>
<evidence type="ECO:0000313" key="2">
    <source>
        <dbReference type="Proteomes" id="UP000188637"/>
    </source>
</evidence>
<reference evidence="1" key="1">
    <citation type="submission" date="2016-08" db="EMBL/GenBank/DDBJ databases">
        <authorList>
            <person name="Ngugi D.K."/>
            <person name="Miyake S."/>
            <person name="Stingl U."/>
        </authorList>
    </citation>
    <scope>NUCLEOTIDE SEQUENCE</scope>
    <source>
        <strain evidence="1">SCG-D08WGA-EpuloA1</strain>
    </source>
</reference>
<gene>
    <name evidence="1" type="ORF">AN640_05505</name>
</gene>
<comment type="caution">
    <text evidence="1">The sequence shown here is derived from an EMBL/GenBank/DDBJ whole genome shotgun (WGS) entry which is preliminary data.</text>
</comment>
<dbReference type="EMBL" id="LJHD01000106">
    <property type="protein sequence ID" value="ONI44457.1"/>
    <property type="molecule type" value="Genomic_DNA"/>
</dbReference>
<protein>
    <submittedName>
        <fullName evidence="1">Uncharacterized protein</fullName>
    </submittedName>
</protein>
<keyword evidence="2" id="KW-1185">Reference proteome</keyword>
<evidence type="ECO:0000313" key="1">
    <source>
        <dbReference type="EMBL" id="ONI44457.1"/>
    </source>
</evidence>
<proteinExistence type="predicted"/>